<comment type="catalytic activity">
    <reaction evidence="13">
        <text>2 a 1,2-diacyl-sn-glycero-3-phospho-(1'-sn-glycerol) = a cardiolipin + glycerol</text>
        <dbReference type="Rhea" id="RHEA:31451"/>
        <dbReference type="ChEBI" id="CHEBI:17754"/>
        <dbReference type="ChEBI" id="CHEBI:62237"/>
        <dbReference type="ChEBI" id="CHEBI:64716"/>
    </reaction>
</comment>
<feature type="transmembrane region" description="Helical" evidence="13">
    <location>
        <begin position="20"/>
        <end position="42"/>
    </location>
</feature>
<evidence type="ECO:0000256" key="5">
    <source>
        <dbReference type="ARBA" id="ARBA00022692"/>
    </source>
</evidence>
<keyword evidence="8 13" id="KW-0443">Lipid metabolism</keyword>
<keyword evidence="10 13" id="KW-0594">Phospholipid biosynthesis</keyword>
<dbReference type="OrthoDB" id="9762009at2"/>
<dbReference type="InterPro" id="IPR025202">
    <property type="entry name" value="PLD-like_dom"/>
</dbReference>
<feature type="active site" evidence="13">
    <location>
        <position position="241"/>
    </location>
</feature>
<dbReference type="SUPFAM" id="SSF56024">
    <property type="entry name" value="Phospholipase D/nuclease"/>
    <property type="match status" value="2"/>
</dbReference>
<feature type="active site" evidence="13">
    <location>
        <position position="419"/>
    </location>
</feature>
<feature type="active site" evidence="13">
    <location>
        <position position="239"/>
    </location>
</feature>
<evidence type="ECO:0000256" key="1">
    <source>
        <dbReference type="ARBA" id="ARBA00004651"/>
    </source>
</evidence>
<organism evidence="16 17">
    <name type="scientific">Paenibacillus albus</name>
    <dbReference type="NCBI Taxonomy" id="2495582"/>
    <lineage>
        <taxon>Bacteria</taxon>
        <taxon>Bacillati</taxon>
        <taxon>Bacillota</taxon>
        <taxon>Bacilli</taxon>
        <taxon>Bacillales</taxon>
        <taxon>Paenibacillaceae</taxon>
        <taxon>Paenibacillus</taxon>
    </lineage>
</organism>
<evidence type="ECO:0000313" key="17">
    <source>
        <dbReference type="Proteomes" id="UP000272528"/>
    </source>
</evidence>
<gene>
    <name evidence="16" type="primary">cls</name>
    <name evidence="16" type="ORF">EJC50_24440</name>
</gene>
<dbReference type="GO" id="GO:0008808">
    <property type="term" value="F:cardiolipin synthase activity"/>
    <property type="evidence" value="ECO:0007669"/>
    <property type="project" value="UniProtKB-UniRule"/>
</dbReference>
<dbReference type="GO" id="GO:0032049">
    <property type="term" value="P:cardiolipin biosynthetic process"/>
    <property type="evidence" value="ECO:0007669"/>
    <property type="project" value="UniProtKB-UniRule"/>
</dbReference>
<dbReference type="CDD" id="cd09110">
    <property type="entry name" value="PLDc_CLS_1"/>
    <property type="match status" value="1"/>
</dbReference>
<comment type="function">
    <text evidence="12 13">Catalyzes the reversible phosphatidyl group transfer from one phosphatidylglycerol molecule to another to form cardiolipin (CL) (diphosphatidylglycerol) and glycerol.</text>
</comment>
<feature type="transmembrane region" description="Helical" evidence="13">
    <location>
        <begin position="48"/>
        <end position="71"/>
    </location>
</feature>
<comment type="similarity">
    <text evidence="13">Belongs to the phospholipase D family. Cardiolipin synthase subfamily.</text>
</comment>
<protein>
    <recommendedName>
        <fullName evidence="13 14">Cardiolipin synthase</fullName>
        <shortName evidence="13">CL synthase</shortName>
        <ecNumber evidence="13 14">2.7.8.-</ecNumber>
    </recommendedName>
</protein>
<sequence>MVYTGVECTIRRLGGSSVAINLNFLTILTIVNIPLAIVVMFMERRNVGVTWAWLMVLLFLPAVGFVVYLVFGQNLSKKKLYKLNKRTRETMASLIENQRREFRDHRVVFNDEAAANHADLIYMNLTSGFALYTQNNKVDIFTDGNSKFDSLFDDIERASNHIHLMYYIVSNDSLGNRLLDALISKAKQGVKVRFLVDDIGSSHLPRHFFRRLKDVGGEVAYFFPSKIPYLNIRVNYRNHRKLAIIDGQIGYIGGINVGDEYLGLNKRYGFWRDSHLRITGYAVSQMQAHFMMDWNLAAVEPIGREVLALFPPAGDTGKAGVQIVSSGPNQSLEQIKNAYIKMINSAKETVYIQTPYFIPDESLLTALKMAVLSGKDVRIMLPSKPDHKMVYLASYSYLGELLEEGMKCYLYEKGFLHAKMIVVDGQVASVGTANVDIRSFKLNFEVNAILYDTETACKLQRIFEDDMKVSRELTYEAYQKRSTFQRFKESCVRLLSPIL</sequence>
<dbReference type="KEGG" id="palb:EJC50_24440"/>
<evidence type="ECO:0000256" key="6">
    <source>
        <dbReference type="ARBA" id="ARBA00022737"/>
    </source>
</evidence>
<evidence type="ECO:0000256" key="10">
    <source>
        <dbReference type="ARBA" id="ARBA00023209"/>
    </source>
</evidence>
<dbReference type="Gene3D" id="3.30.870.10">
    <property type="entry name" value="Endonuclease Chain A"/>
    <property type="match status" value="2"/>
</dbReference>
<comment type="subcellular location">
    <subcellularLocation>
        <location evidence="1 13">Cell membrane</location>
        <topology evidence="1 13">Multi-pass membrane protein</topology>
    </subcellularLocation>
</comment>
<keyword evidence="9 13" id="KW-0472">Membrane</keyword>
<evidence type="ECO:0000256" key="8">
    <source>
        <dbReference type="ARBA" id="ARBA00023098"/>
    </source>
</evidence>
<feature type="active site" evidence="13">
    <location>
        <position position="417"/>
    </location>
</feature>
<evidence type="ECO:0000256" key="12">
    <source>
        <dbReference type="ARBA" id="ARBA00057569"/>
    </source>
</evidence>
<evidence type="ECO:0000259" key="15">
    <source>
        <dbReference type="PROSITE" id="PS50035"/>
    </source>
</evidence>
<dbReference type="CDD" id="cd09112">
    <property type="entry name" value="PLDc_CLS_2"/>
    <property type="match status" value="1"/>
</dbReference>
<evidence type="ECO:0000256" key="11">
    <source>
        <dbReference type="ARBA" id="ARBA00023264"/>
    </source>
</evidence>
<dbReference type="Pfam" id="PF13396">
    <property type="entry name" value="PLDc_N"/>
    <property type="match status" value="1"/>
</dbReference>
<evidence type="ECO:0000256" key="7">
    <source>
        <dbReference type="ARBA" id="ARBA00022989"/>
    </source>
</evidence>
<dbReference type="FunFam" id="3.30.870.10:FF:000014">
    <property type="entry name" value="Cardiolipin synthase"/>
    <property type="match status" value="1"/>
</dbReference>
<dbReference type="PANTHER" id="PTHR21248">
    <property type="entry name" value="CARDIOLIPIN SYNTHASE"/>
    <property type="match status" value="1"/>
</dbReference>
<dbReference type="SMART" id="SM00155">
    <property type="entry name" value="PLDc"/>
    <property type="match status" value="2"/>
</dbReference>
<dbReference type="AlphaFoldDB" id="A0A3S9A9M7"/>
<dbReference type="InterPro" id="IPR001736">
    <property type="entry name" value="PLipase_D/transphosphatidylase"/>
</dbReference>
<evidence type="ECO:0000313" key="16">
    <source>
        <dbReference type="EMBL" id="AZN42479.1"/>
    </source>
</evidence>
<feature type="active site" evidence="13">
    <location>
        <position position="246"/>
    </location>
</feature>
<accession>A0A3S9A9M7</accession>
<dbReference type="HAMAP" id="MF_01916">
    <property type="entry name" value="Cardiolipin_synth_Cls"/>
    <property type="match status" value="1"/>
</dbReference>
<keyword evidence="3 13" id="KW-0444">Lipid biosynthesis</keyword>
<dbReference type="InterPro" id="IPR022924">
    <property type="entry name" value="Cardiolipin_synthase"/>
</dbReference>
<dbReference type="PANTHER" id="PTHR21248:SF22">
    <property type="entry name" value="PHOSPHOLIPASE D"/>
    <property type="match status" value="1"/>
</dbReference>
<dbReference type="Pfam" id="PF13091">
    <property type="entry name" value="PLDc_2"/>
    <property type="match status" value="2"/>
</dbReference>
<evidence type="ECO:0000256" key="9">
    <source>
        <dbReference type="ARBA" id="ARBA00023136"/>
    </source>
</evidence>
<keyword evidence="5 13" id="KW-0812">Transmembrane</keyword>
<dbReference type="FunFam" id="3.30.870.10:FF:000021">
    <property type="entry name" value="Cardiolipin synthase"/>
    <property type="match status" value="1"/>
</dbReference>
<feature type="domain" description="PLD phosphodiesterase" evidence="15">
    <location>
        <begin position="234"/>
        <end position="261"/>
    </location>
</feature>
<dbReference type="InterPro" id="IPR030874">
    <property type="entry name" value="Cardiolipin_synth_Firmi"/>
</dbReference>
<feature type="domain" description="PLD phosphodiesterase" evidence="15">
    <location>
        <begin position="412"/>
        <end position="439"/>
    </location>
</feature>
<dbReference type="EMBL" id="CP034437">
    <property type="protein sequence ID" value="AZN42479.1"/>
    <property type="molecule type" value="Genomic_DNA"/>
</dbReference>
<keyword evidence="17" id="KW-1185">Reference proteome</keyword>
<dbReference type="Proteomes" id="UP000272528">
    <property type="component" value="Chromosome"/>
</dbReference>
<dbReference type="PROSITE" id="PS50035">
    <property type="entry name" value="PLD"/>
    <property type="match status" value="2"/>
</dbReference>
<name>A0A3S9A9M7_9BACL</name>
<dbReference type="InterPro" id="IPR027379">
    <property type="entry name" value="CLS_N"/>
</dbReference>
<evidence type="ECO:0000256" key="4">
    <source>
        <dbReference type="ARBA" id="ARBA00022679"/>
    </source>
</evidence>
<evidence type="ECO:0000256" key="14">
    <source>
        <dbReference type="NCBIfam" id="TIGR04265"/>
    </source>
</evidence>
<feature type="active site" evidence="13">
    <location>
        <position position="424"/>
    </location>
</feature>
<reference evidence="17" key="1">
    <citation type="submission" date="2018-12" db="EMBL/GenBank/DDBJ databases">
        <title>Genome sequence of Peanibacillus sp.</title>
        <authorList>
            <person name="Subramani G."/>
            <person name="Srinivasan S."/>
            <person name="Kim M.K."/>
        </authorList>
    </citation>
    <scope>NUCLEOTIDE SEQUENCE [LARGE SCALE GENOMIC DNA]</scope>
    <source>
        <strain evidence="17">18JY67-1</strain>
    </source>
</reference>
<proteinExistence type="inferred from homology"/>
<keyword evidence="11 13" id="KW-1208">Phospholipid metabolism</keyword>
<keyword evidence="4 13" id="KW-0808">Transferase</keyword>
<keyword evidence="6" id="KW-0677">Repeat</keyword>
<dbReference type="NCBIfam" id="TIGR04265">
    <property type="entry name" value="bac_cardiolipin"/>
    <property type="match status" value="1"/>
</dbReference>
<dbReference type="EC" id="2.7.8.-" evidence="13 14"/>
<evidence type="ECO:0000256" key="2">
    <source>
        <dbReference type="ARBA" id="ARBA00022475"/>
    </source>
</evidence>
<dbReference type="GO" id="GO:0005886">
    <property type="term" value="C:plasma membrane"/>
    <property type="evidence" value="ECO:0007669"/>
    <property type="project" value="UniProtKB-SubCell"/>
</dbReference>
<evidence type="ECO:0000256" key="3">
    <source>
        <dbReference type="ARBA" id="ARBA00022516"/>
    </source>
</evidence>
<keyword evidence="7 13" id="KW-1133">Transmembrane helix</keyword>
<keyword evidence="2 13" id="KW-1003">Cell membrane</keyword>
<evidence type="ECO:0000256" key="13">
    <source>
        <dbReference type="HAMAP-Rule" id="MF_01916"/>
    </source>
</evidence>